<keyword evidence="1" id="KW-0560">Oxidoreductase</keyword>
<accession>A0A382A5H9</accession>
<dbReference type="InterPro" id="IPR002869">
    <property type="entry name" value="Pyrv_flavodox_OxRed_cen"/>
</dbReference>
<dbReference type="InterPro" id="IPR002880">
    <property type="entry name" value="Pyrv_Fd/Flavodoxin_OxRdtase_N"/>
</dbReference>
<evidence type="ECO:0000259" key="3">
    <source>
        <dbReference type="Pfam" id="PF01855"/>
    </source>
</evidence>
<dbReference type="Pfam" id="PF01558">
    <property type="entry name" value="POR"/>
    <property type="match status" value="1"/>
</dbReference>
<dbReference type="NCBIfam" id="TIGR03710">
    <property type="entry name" value="OAFO_sf"/>
    <property type="match status" value="1"/>
</dbReference>
<dbReference type="SUPFAM" id="SSF52518">
    <property type="entry name" value="Thiamin diphosphate-binding fold (THDP-binding)"/>
    <property type="match status" value="1"/>
</dbReference>
<dbReference type="InterPro" id="IPR022367">
    <property type="entry name" value="2-oxoacid/accept_OxRdtase_asu"/>
</dbReference>
<organism evidence="4">
    <name type="scientific">marine metagenome</name>
    <dbReference type="NCBI Taxonomy" id="408172"/>
    <lineage>
        <taxon>unclassified sequences</taxon>
        <taxon>metagenomes</taxon>
        <taxon>ecological metagenomes</taxon>
    </lineage>
</organism>
<feature type="domain" description="Pyruvate/ketoisovalerate oxidoreductase catalytic" evidence="2">
    <location>
        <begin position="19"/>
        <end position="185"/>
    </location>
</feature>
<sequence length="605" mass="67278">MGHGNGVNDFGLKVATVNGTGSASANGLLLQALFRMGIPVSGKNVFPSNIQGLPTWYEIRVNKDGYTARSPDFQLILAMNPESYARDIEEVVSGGWILYDNTRELDEEFKRDDVTFIGIPLAGMCVEHFQGARTRILMKNIMYVGALVALLDIDMDVVKGMLQEKFAAKQHLMDANFQAIELGYQYTKDHFDCPLPIRLESMDETKDSVMITGNAAAALGCVYAGATVGAWYPITPSTSLMDGFTEYCARFRVDPETGKHRYSILQAEDELAAAGMVIGAAWMGARSFTPTSGPGISLMSEFIGLAYYAEVPSVFFDVQRTGPSTGMPTRTQQGDLMMCAYASHGDTKHIVLFPSDPKECFEFAVAAFDLAERFQTPIFVMSDLDIGMNDWMIPKLEWDDGYTPDRGKVLDADEIEKLERFYRYLDVDGDHIPYRTLPGVHPKGSYFTRGSGHDKYGRYTEDSDAYVEVMDRLLKKVKSAAEPLPMPEVHGESSPYGMISIGGCHWAVLEARDDLLGRDVEIDYLRVKGFPFNQVVEDFLASHEKVVVIEQNRDEQLRKMLLIETDCPKEKLVSITNYGGQPLSKGHVLEGIAHHLQMSLIEVSL</sequence>
<dbReference type="InterPro" id="IPR019752">
    <property type="entry name" value="Pyrv/ketoisovalerate_OxRed_cat"/>
</dbReference>
<dbReference type="GO" id="GO:0006979">
    <property type="term" value="P:response to oxidative stress"/>
    <property type="evidence" value="ECO:0007669"/>
    <property type="project" value="TreeGrafter"/>
</dbReference>
<evidence type="ECO:0000259" key="2">
    <source>
        <dbReference type="Pfam" id="PF01558"/>
    </source>
</evidence>
<evidence type="ECO:0000256" key="1">
    <source>
        <dbReference type="ARBA" id="ARBA00023002"/>
    </source>
</evidence>
<proteinExistence type="predicted"/>
<dbReference type="PANTHER" id="PTHR32154:SF29">
    <property type="entry name" value="BLR6743 PROTEIN"/>
    <property type="match status" value="1"/>
</dbReference>
<dbReference type="GO" id="GO:0016903">
    <property type="term" value="F:oxidoreductase activity, acting on the aldehyde or oxo group of donors"/>
    <property type="evidence" value="ECO:0007669"/>
    <property type="project" value="InterPro"/>
</dbReference>
<dbReference type="Gene3D" id="3.40.50.970">
    <property type="match status" value="1"/>
</dbReference>
<name>A0A382A5H9_9ZZZZ</name>
<reference evidence="4" key="1">
    <citation type="submission" date="2018-05" db="EMBL/GenBank/DDBJ databases">
        <authorList>
            <person name="Lanie J.A."/>
            <person name="Ng W.-L."/>
            <person name="Kazmierczak K.M."/>
            <person name="Andrzejewski T.M."/>
            <person name="Davidsen T.M."/>
            <person name="Wayne K.J."/>
            <person name="Tettelin H."/>
            <person name="Glass J.I."/>
            <person name="Rusch D."/>
            <person name="Podicherti R."/>
            <person name="Tsui H.-C.T."/>
            <person name="Winkler M.E."/>
        </authorList>
    </citation>
    <scope>NUCLEOTIDE SEQUENCE</scope>
</reference>
<dbReference type="SUPFAM" id="SSF52922">
    <property type="entry name" value="TK C-terminal domain-like"/>
    <property type="match status" value="1"/>
</dbReference>
<dbReference type="PANTHER" id="PTHR32154">
    <property type="entry name" value="PYRUVATE-FLAVODOXIN OXIDOREDUCTASE-RELATED"/>
    <property type="match status" value="1"/>
</dbReference>
<dbReference type="SUPFAM" id="SSF53323">
    <property type="entry name" value="Pyruvate-ferredoxin oxidoreductase, PFOR, domain III"/>
    <property type="match status" value="1"/>
</dbReference>
<dbReference type="CDD" id="cd07034">
    <property type="entry name" value="TPP_PYR_PFOR_IOR-alpha_like"/>
    <property type="match status" value="1"/>
</dbReference>
<gene>
    <name evidence="4" type="ORF">METZ01_LOCUS149649</name>
</gene>
<evidence type="ECO:0008006" key="5">
    <source>
        <dbReference type="Google" id="ProtNLM"/>
    </source>
</evidence>
<dbReference type="AlphaFoldDB" id="A0A382A5H9"/>
<dbReference type="InterPro" id="IPR009014">
    <property type="entry name" value="Transketo_C/PFOR_II"/>
</dbReference>
<dbReference type="InterPro" id="IPR050722">
    <property type="entry name" value="Pyruvate:ferred/Flavod_OxRd"/>
</dbReference>
<dbReference type="Gene3D" id="3.40.50.920">
    <property type="match status" value="1"/>
</dbReference>
<protein>
    <recommendedName>
        <fullName evidence="5">Pyruvate flavodoxin/ferredoxin oxidoreductase pyrimidine binding domain-containing protein</fullName>
    </recommendedName>
</protein>
<dbReference type="InterPro" id="IPR029061">
    <property type="entry name" value="THDP-binding"/>
</dbReference>
<dbReference type="EMBL" id="UINC01023996">
    <property type="protein sequence ID" value="SVA96795.1"/>
    <property type="molecule type" value="Genomic_DNA"/>
</dbReference>
<dbReference type="FunFam" id="3.40.50.970:FF:000022">
    <property type="entry name" value="2-oxoglutarate ferredoxin oxidoreductase alpha subunit"/>
    <property type="match status" value="1"/>
</dbReference>
<dbReference type="Pfam" id="PF01855">
    <property type="entry name" value="POR_N"/>
    <property type="match status" value="1"/>
</dbReference>
<evidence type="ECO:0000313" key="4">
    <source>
        <dbReference type="EMBL" id="SVA96795.1"/>
    </source>
</evidence>
<feature type="domain" description="Pyruvate flavodoxin/ferredoxin oxidoreductase pyrimidine binding" evidence="3">
    <location>
        <begin position="220"/>
        <end position="387"/>
    </location>
</feature>
<dbReference type="Gene3D" id="3.40.920.10">
    <property type="entry name" value="Pyruvate-ferredoxin oxidoreductase, PFOR, domain III"/>
    <property type="match status" value="1"/>
</dbReference>